<comment type="similarity">
    <text evidence="1">Belongs to the RutC family.</text>
</comment>
<evidence type="ECO:0000313" key="2">
    <source>
        <dbReference type="EMBL" id="TQR13913.1"/>
    </source>
</evidence>
<dbReference type="PANTHER" id="PTHR11803:SF39">
    <property type="entry name" value="2-IMINOBUTANOATE_2-IMINOPROPANOATE DEAMINASE"/>
    <property type="match status" value="1"/>
</dbReference>
<keyword evidence="3" id="KW-1185">Reference proteome</keyword>
<evidence type="ECO:0000313" key="3">
    <source>
        <dbReference type="Proteomes" id="UP000317316"/>
    </source>
</evidence>
<dbReference type="NCBIfam" id="TIGR00004">
    <property type="entry name" value="Rid family detoxifying hydrolase"/>
    <property type="match status" value="1"/>
</dbReference>
<dbReference type="Pfam" id="PF01042">
    <property type="entry name" value="Ribonuc_L-PSP"/>
    <property type="match status" value="1"/>
</dbReference>
<dbReference type="PANTHER" id="PTHR11803">
    <property type="entry name" value="2-IMINOBUTANOATE/2-IMINOPROPANOATE DEAMINASE RIDA"/>
    <property type="match status" value="1"/>
</dbReference>
<reference evidence="2 3" key="1">
    <citation type="submission" date="2019-05" db="EMBL/GenBank/DDBJ databases">
        <title>Psychrobacillus vulpis sp. nov., a new species isolated from feces of a red fox that inhabits in The Tablas de Daimiel Natural Park, Albacete, Spain.</title>
        <authorList>
            <person name="Rodriguez M."/>
            <person name="Reina J.C."/>
            <person name="Bejar V."/>
            <person name="Llamas I."/>
        </authorList>
    </citation>
    <scope>NUCLEOTIDE SEQUENCE [LARGE SCALE GENOMIC DNA]</scope>
    <source>
        <strain evidence="2 3">NEAU-3TGS17</strain>
    </source>
</reference>
<dbReference type="AlphaFoldDB" id="A0A544T8X9"/>
<comment type="caution">
    <text evidence="2">The sequence shown here is derived from an EMBL/GenBank/DDBJ whole genome shotgun (WGS) entry which is preliminary data.</text>
</comment>
<proteinExistence type="inferred from homology"/>
<dbReference type="GO" id="GO:0019239">
    <property type="term" value="F:deaminase activity"/>
    <property type="evidence" value="ECO:0007669"/>
    <property type="project" value="TreeGrafter"/>
</dbReference>
<dbReference type="InterPro" id="IPR035959">
    <property type="entry name" value="RutC-like_sf"/>
</dbReference>
<dbReference type="Gene3D" id="3.30.1330.40">
    <property type="entry name" value="RutC-like"/>
    <property type="match status" value="1"/>
</dbReference>
<gene>
    <name evidence="2" type="ORF">FG382_09900</name>
</gene>
<dbReference type="InterPro" id="IPR006056">
    <property type="entry name" value="RidA"/>
</dbReference>
<evidence type="ECO:0000256" key="1">
    <source>
        <dbReference type="ARBA" id="ARBA00010552"/>
    </source>
</evidence>
<dbReference type="CDD" id="cd00448">
    <property type="entry name" value="YjgF_YER057c_UK114_family"/>
    <property type="match status" value="1"/>
</dbReference>
<dbReference type="InterPro" id="IPR019897">
    <property type="entry name" value="RidA_CS"/>
</dbReference>
<dbReference type="FunFam" id="3.30.1330.40:FF:000001">
    <property type="entry name" value="L-PSP family endoribonuclease"/>
    <property type="match status" value="1"/>
</dbReference>
<dbReference type="RefSeq" id="WP_142538744.1">
    <property type="nucleotide sequence ID" value="NZ_BMIE01000005.1"/>
</dbReference>
<dbReference type="SUPFAM" id="SSF55298">
    <property type="entry name" value="YjgF-like"/>
    <property type="match status" value="1"/>
</dbReference>
<dbReference type="Proteomes" id="UP000317316">
    <property type="component" value="Unassembled WGS sequence"/>
</dbReference>
<protein>
    <submittedName>
        <fullName evidence="2">RidA family protein</fullName>
    </submittedName>
</protein>
<dbReference type="InterPro" id="IPR006175">
    <property type="entry name" value="YjgF/YER057c/UK114"/>
</dbReference>
<dbReference type="OrthoDB" id="9803101at2"/>
<dbReference type="GO" id="GO:0005829">
    <property type="term" value="C:cytosol"/>
    <property type="evidence" value="ECO:0007669"/>
    <property type="project" value="TreeGrafter"/>
</dbReference>
<organism evidence="2 3">
    <name type="scientific">Psychrobacillus lasiicapitis</name>
    <dbReference type="NCBI Taxonomy" id="1636719"/>
    <lineage>
        <taxon>Bacteria</taxon>
        <taxon>Bacillati</taxon>
        <taxon>Bacillota</taxon>
        <taxon>Bacilli</taxon>
        <taxon>Bacillales</taxon>
        <taxon>Bacillaceae</taxon>
        <taxon>Psychrobacillus</taxon>
    </lineage>
</organism>
<dbReference type="EMBL" id="VDGH01000005">
    <property type="protein sequence ID" value="TQR13913.1"/>
    <property type="molecule type" value="Genomic_DNA"/>
</dbReference>
<sequence>MVKEVISTENAPGAIGPYSQAIKKGKFIFVSGQLPVNPQTGEISEDIKEQTIQSLNNVKKVVEAAGASLEDVVKTTVFLTDLSNFSDVNEIYGRYFTENFPARSCVEVSRLPKDVGVEIEVIAILE</sequence>
<accession>A0A544T8X9</accession>
<name>A0A544T8X9_9BACI</name>
<dbReference type="PROSITE" id="PS01094">
    <property type="entry name" value="UPF0076"/>
    <property type="match status" value="1"/>
</dbReference>